<dbReference type="PROSITE" id="PS50893">
    <property type="entry name" value="ABC_TRANSPORTER_2"/>
    <property type="match status" value="1"/>
</dbReference>
<dbReference type="AlphaFoldDB" id="A0A174AS65"/>
<keyword evidence="3" id="KW-0547">Nucleotide-binding</keyword>
<evidence type="ECO:0000256" key="6">
    <source>
        <dbReference type="ARBA" id="ARBA00023136"/>
    </source>
</evidence>
<comment type="subcellular location">
    <subcellularLocation>
        <location evidence="1">Cell membrane</location>
        <topology evidence="1">Multi-pass membrane protein</topology>
    </subcellularLocation>
</comment>
<evidence type="ECO:0000256" key="7">
    <source>
        <dbReference type="SAM" id="Phobius"/>
    </source>
</evidence>
<dbReference type="InterPro" id="IPR039421">
    <property type="entry name" value="Type_1_exporter"/>
</dbReference>
<organism evidence="9 12">
    <name type="scientific">Fusicatenibacter saccharivorans</name>
    <dbReference type="NCBI Taxonomy" id="1150298"/>
    <lineage>
        <taxon>Bacteria</taxon>
        <taxon>Bacillati</taxon>
        <taxon>Bacillota</taxon>
        <taxon>Clostridia</taxon>
        <taxon>Lachnospirales</taxon>
        <taxon>Lachnospiraceae</taxon>
        <taxon>Fusicatenibacter</taxon>
    </lineage>
</organism>
<evidence type="ECO:0000313" key="12">
    <source>
        <dbReference type="Proteomes" id="UP000095706"/>
    </source>
</evidence>
<keyword evidence="2 7" id="KW-0812">Transmembrane</keyword>
<dbReference type="EMBL" id="JAKNFS010000014">
    <property type="protein sequence ID" value="MCG4766064.1"/>
    <property type="molecule type" value="Genomic_DNA"/>
</dbReference>
<dbReference type="GO" id="GO:0016887">
    <property type="term" value="F:ATP hydrolysis activity"/>
    <property type="evidence" value="ECO:0007669"/>
    <property type="project" value="InterPro"/>
</dbReference>
<feature type="transmembrane region" description="Helical" evidence="7">
    <location>
        <begin position="139"/>
        <end position="164"/>
    </location>
</feature>
<dbReference type="Proteomes" id="UP000095706">
    <property type="component" value="Unassembled WGS sequence"/>
</dbReference>
<evidence type="ECO:0000313" key="10">
    <source>
        <dbReference type="EMBL" id="CUO88113.1"/>
    </source>
</evidence>
<dbReference type="Gene3D" id="3.40.50.300">
    <property type="entry name" value="P-loop containing nucleotide triphosphate hydrolases"/>
    <property type="match status" value="1"/>
</dbReference>
<dbReference type="GO" id="GO:0034040">
    <property type="term" value="F:ATPase-coupled lipid transmembrane transporter activity"/>
    <property type="evidence" value="ECO:0007669"/>
    <property type="project" value="TreeGrafter"/>
</dbReference>
<dbReference type="PANTHER" id="PTHR24221">
    <property type="entry name" value="ATP-BINDING CASSETTE SUB-FAMILY B"/>
    <property type="match status" value="1"/>
</dbReference>
<dbReference type="Proteomes" id="UP001199915">
    <property type="component" value="Unassembled WGS sequence"/>
</dbReference>
<feature type="transmembrane region" description="Helical" evidence="7">
    <location>
        <begin position="24"/>
        <end position="45"/>
    </location>
</feature>
<dbReference type="InterPro" id="IPR003439">
    <property type="entry name" value="ABC_transporter-like_ATP-bd"/>
</dbReference>
<feature type="transmembrane region" description="Helical" evidence="7">
    <location>
        <begin position="176"/>
        <end position="195"/>
    </location>
</feature>
<keyword evidence="5 7" id="KW-1133">Transmembrane helix</keyword>
<dbReference type="InterPro" id="IPR027417">
    <property type="entry name" value="P-loop_NTPase"/>
</dbReference>
<dbReference type="GO" id="GO:0005524">
    <property type="term" value="F:ATP binding"/>
    <property type="evidence" value="ECO:0007669"/>
    <property type="project" value="UniProtKB-KW"/>
</dbReference>
<reference evidence="11" key="2">
    <citation type="submission" date="2022-01" db="EMBL/GenBank/DDBJ databases">
        <title>Collection of gut derived symbiotic bacterial strains cultured from healthy donors.</title>
        <authorList>
            <person name="Lin H."/>
            <person name="Kohout C."/>
            <person name="Waligurski E."/>
            <person name="Pamer E.G."/>
        </authorList>
    </citation>
    <scope>NUCLEOTIDE SEQUENCE</scope>
    <source>
        <strain evidence="11">DFI.5.49</strain>
    </source>
</reference>
<keyword evidence="6 7" id="KW-0472">Membrane</keyword>
<dbReference type="InterPro" id="IPR036640">
    <property type="entry name" value="ABC1_TM_sf"/>
</dbReference>
<evidence type="ECO:0000313" key="9">
    <source>
        <dbReference type="EMBL" id="CUN90306.1"/>
    </source>
</evidence>
<evidence type="ECO:0000313" key="11">
    <source>
        <dbReference type="EMBL" id="MCG4766064.1"/>
    </source>
</evidence>
<evidence type="ECO:0000313" key="13">
    <source>
        <dbReference type="Proteomes" id="UP000095709"/>
    </source>
</evidence>
<dbReference type="SUPFAM" id="SSF52540">
    <property type="entry name" value="P-loop containing nucleoside triphosphate hydrolases"/>
    <property type="match status" value="1"/>
</dbReference>
<dbReference type="EMBL" id="CYYV01000004">
    <property type="protein sequence ID" value="CUN90306.1"/>
    <property type="molecule type" value="Genomic_DNA"/>
</dbReference>
<feature type="transmembrane region" description="Helical" evidence="7">
    <location>
        <begin position="57"/>
        <end position="78"/>
    </location>
</feature>
<keyword evidence="4 9" id="KW-0067">ATP-binding</keyword>
<evidence type="ECO:0000259" key="8">
    <source>
        <dbReference type="PROSITE" id="PS50893"/>
    </source>
</evidence>
<protein>
    <submittedName>
        <fullName evidence="11">ABC transporter ATP-binding protein/permease</fullName>
    </submittedName>
    <submittedName>
        <fullName evidence="9">Lipid A export ATP-binding/permease protein MsbA</fullName>
        <ecNumber evidence="9">3.6.3.-</ecNumber>
    </submittedName>
</protein>
<dbReference type="EMBL" id="CZAL01000003">
    <property type="protein sequence ID" value="CUO88113.1"/>
    <property type="molecule type" value="Genomic_DNA"/>
</dbReference>
<dbReference type="PANTHER" id="PTHR24221:SF654">
    <property type="entry name" value="ATP-BINDING CASSETTE SUB-FAMILY B MEMBER 6"/>
    <property type="match status" value="1"/>
</dbReference>
<feature type="domain" description="ABC transporter" evidence="8">
    <location>
        <begin position="363"/>
        <end position="600"/>
    </location>
</feature>
<evidence type="ECO:0000256" key="4">
    <source>
        <dbReference type="ARBA" id="ARBA00022840"/>
    </source>
</evidence>
<gene>
    <name evidence="9" type="primary">msbA_2</name>
    <name evidence="9" type="ORF">ERS852406_00876</name>
    <name evidence="10" type="ORF">ERS852498_00709</name>
    <name evidence="11" type="ORF">L0N21_11170</name>
</gene>
<dbReference type="RefSeq" id="WP_118595297.1">
    <property type="nucleotide sequence ID" value="NZ_CYYV01000004.1"/>
</dbReference>
<evidence type="ECO:0000256" key="3">
    <source>
        <dbReference type="ARBA" id="ARBA00022741"/>
    </source>
</evidence>
<dbReference type="Pfam" id="PF00005">
    <property type="entry name" value="ABC_tran"/>
    <property type="match status" value="1"/>
</dbReference>
<dbReference type="Gene3D" id="1.20.1560.10">
    <property type="entry name" value="ABC transporter type 1, transmembrane domain"/>
    <property type="match status" value="1"/>
</dbReference>
<evidence type="ECO:0000256" key="2">
    <source>
        <dbReference type="ARBA" id="ARBA00022692"/>
    </source>
</evidence>
<reference evidence="12 13" key="1">
    <citation type="submission" date="2015-09" db="EMBL/GenBank/DDBJ databases">
        <authorList>
            <consortium name="Pathogen Informatics"/>
        </authorList>
    </citation>
    <scope>NUCLEOTIDE SEQUENCE [LARGE SCALE GENOMIC DNA]</scope>
    <source>
        <strain evidence="9 12">2789STDY5608849</strain>
        <strain evidence="10 13">2789STDY5834885</strain>
    </source>
</reference>
<proteinExistence type="predicted"/>
<dbReference type="InterPro" id="IPR003593">
    <property type="entry name" value="AAA+_ATPase"/>
</dbReference>
<name>A0A174AS65_9FIRM</name>
<dbReference type="SUPFAM" id="SSF90123">
    <property type="entry name" value="ABC transporter transmembrane region"/>
    <property type="match status" value="1"/>
</dbReference>
<dbReference type="Proteomes" id="UP000095709">
    <property type="component" value="Unassembled WGS sequence"/>
</dbReference>
<accession>A0A174AS65</accession>
<dbReference type="GO" id="GO:0005886">
    <property type="term" value="C:plasma membrane"/>
    <property type="evidence" value="ECO:0007669"/>
    <property type="project" value="UniProtKB-SubCell"/>
</dbReference>
<dbReference type="EC" id="3.6.3.-" evidence="9"/>
<keyword evidence="9" id="KW-0378">Hydrolase</keyword>
<sequence length="606" mass="67583">MKMKERFHAVCRFLNMISQGNHRVLFWLFGSAFAAATLPYLSLFFSARILNLLLAESYRACLYTVVVFLLVQYGLGLFEKVCRQYLDGQKEFCLALIEQKITAKALELEFEKFEKTETMDAIRRTNVSSMGSGNVGDQLIVIHTMMTSLLSLLYALFFLLRLFLLPGSSMKNFFTSPFSTLALLLLCGLQLALSSRINRESTQKKIELNQGNDHSNSVANYLVNVMLEERRADDIRIGHLDGFLDAQFGKAMAHFLPMYLGFARFSAVTDGKNALLSLLSNFTAYLLIGAKALYGVLPIGDVLLYAGSVTRAMGDLQTFFTTGSQFDYINSYLATYEDFIAQPSMSYDGTLPIEKRDDGQYAFAFHDVSFSYPGTDIPVLEHVTLSFTIGDKTALVGRNGAGKTTLIKLLCRLYEPTSGHITLNGIDIRKYNYKEYTQAFSVVFQDFHLFSLPLDENIAAGTEIDEAALQSSLAKVGLTDRVQQLPQGVRTRLYNNNGSGVDLSGGEAQRTAIARALYKDAPFVILDEPTAALDPIAEAEIYKQFSQMTAGKTAVYISHRMSSCKFCDRIIVLDHGRIAEDGTHDTLLANHGIYANLYETQAQYYT</sequence>
<evidence type="ECO:0000256" key="5">
    <source>
        <dbReference type="ARBA" id="ARBA00022989"/>
    </source>
</evidence>
<dbReference type="SMART" id="SM00382">
    <property type="entry name" value="AAA"/>
    <property type="match status" value="1"/>
</dbReference>
<evidence type="ECO:0000256" key="1">
    <source>
        <dbReference type="ARBA" id="ARBA00004651"/>
    </source>
</evidence>